<evidence type="ECO:0000256" key="1">
    <source>
        <dbReference type="SAM" id="Coils"/>
    </source>
</evidence>
<dbReference type="EMBL" id="LHYF01000001">
    <property type="protein sequence ID" value="KXB07496.1"/>
    <property type="molecule type" value="Genomic_DNA"/>
</dbReference>
<evidence type="ECO:0000259" key="2">
    <source>
        <dbReference type="Pfam" id="PF00534"/>
    </source>
</evidence>
<comment type="caution">
    <text evidence="4">The sequence shown here is derived from an EMBL/GenBank/DDBJ whole genome shotgun (WGS) entry which is preliminary data.</text>
</comment>
<protein>
    <recommendedName>
        <fullName evidence="6">Glycosyl transferase family 1 domain-containing protein</fullName>
    </recommendedName>
</protein>
<dbReference type="Gene3D" id="3.40.50.2000">
    <property type="entry name" value="Glycogen Phosphorylase B"/>
    <property type="match status" value="2"/>
</dbReference>
<dbReference type="CDD" id="cd03801">
    <property type="entry name" value="GT4_PimA-like"/>
    <property type="match status" value="1"/>
</dbReference>
<keyword evidence="5" id="KW-1185">Reference proteome</keyword>
<dbReference type="Pfam" id="PF00534">
    <property type="entry name" value="Glycos_transf_1"/>
    <property type="match status" value="1"/>
</dbReference>
<reference evidence="4 5" key="1">
    <citation type="journal article" date="2016" name="Sci. Rep.">
        <title>Metabolic traits of an uncultured archaeal lineage -MSBL1- from brine pools of the Red Sea.</title>
        <authorList>
            <person name="Mwirichia R."/>
            <person name="Alam I."/>
            <person name="Rashid M."/>
            <person name="Vinu M."/>
            <person name="Ba-Alawi W."/>
            <person name="Anthony Kamau A."/>
            <person name="Kamanda Ngugi D."/>
            <person name="Goker M."/>
            <person name="Klenk H.P."/>
            <person name="Bajic V."/>
            <person name="Stingl U."/>
        </authorList>
    </citation>
    <scope>NUCLEOTIDE SEQUENCE [LARGE SCALE GENOMIC DNA]</scope>
    <source>
        <strain evidence="4">SCGC-AAA382C18</strain>
    </source>
</reference>
<evidence type="ECO:0008006" key="6">
    <source>
        <dbReference type="Google" id="ProtNLM"/>
    </source>
</evidence>
<dbReference type="InterPro" id="IPR050194">
    <property type="entry name" value="Glycosyltransferase_grp1"/>
</dbReference>
<dbReference type="Proteomes" id="UP000070404">
    <property type="component" value="Unassembled WGS sequence"/>
</dbReference>
<evidence type="ECO:0000313" key="5">
    <source>
        <dbReference type="Proteomes" id="UP000070404"/>
    </source>
</evidence>
<accession>A0A133VM08</accession>
<dbReference type="InterPro" id="IPR001296">
    <property type="entry name" value="Glyco_trans_1"/>
</dbReference>
<dbReference type="InterPro" id="IPR028098">
    <property type="entry name" value="Glyco_trans_4-like_N"/>
</dbReference>
<sequence>MKIISVSTSKFGVKNVVKNVLPRLSKKEIKCTFVSLPIYEKPMDCRKVSLLKKKPLNFFEKVQPFYLGYGIFYFWKKAYDYLKKKRENYDVIWLHNPRLLFLIPEKVKEKLLITFHGSLFFQRVNKYDFPESLYYQIVGSIEQRGLKKVSESRFTVVQENIRKGLLEIGIDKNRISYIGNGVDLQRFSPSENKDSLKKRLGIPEDDLVFLYLGRLARQKRPLTLIKFFSEIQERLEVKTSLLVAGKGPLEGRAKKYVERKNIENVNFLGFVDESKKPDLYAASDCFLLTSKWEGEPLTLYEALASGLPCIVPEIPELEYIDKKRWGKRIDYSKMSSAASEVVEFLENNNRKIREEASREFAEKRLGWKNKVSKYQQILEDIVTESGKSK</sequence>
<dbReference type="Pfam" id="PF13439">
    <property type="entry name" value="Glyco_transf_4"/>
    <property type="match status" value="1"/>
</dbReference>
<dbReference type="PANTHER" id="PTHR45947:SF3">
    <property type="entry name" value="SULFOQUINOVOSYL TRANSFERASE SQD2"/>
    <property type="match status" value="1"/>
</dbReference>
<dbReference type="AlphaFoldDB" id="A0A133VM08"/>
<dbReference type="SUPFAM" id="SSF53756">
    <property type="entry name" value="UDP-Glycosyltransferase/glycogen phosphorylase"/>
    <property type="match status" value="1"/>
</dbReference>
<feature type="coiled-coil region" evidence="1">
    <location>
        <begin position="335"/>
        <end position="362"/>
    </location>
</feature>
<dbReference type="PANTHER" id="PTHR45947">
    <property type="entry name" value="SULFOQUINOVOSYL TRANSFERASE SQD2"/>
    <property type="match status" value="1"/>
</dbReference>
<feature type="domain" description="Glycosyl transferase family 1" evidence="2">
    <location>
        <begin position="193"/>
        <end position="348"/>
    </location>
</feature>
<organism evidence="4 5">
    <name type="scientific">candidate division MSBL1 archaeon SCGC-AAA382C18</name>
    <dbReference type="NCBI Taxonomy" id="1698281"/>
    <lineage>
        <taxon>Archaea</taxon>
        <taxon>Methanobacteriati</taxon>
        <taxon>Methanobacteriota</taxon>
        <taxon>candidate division MSBL1</taxon>
    </lineage>
</organism>
<gene>
    <name evidence="4" type="ORF">AKJ52_00095</name>
</gene>
<evidence type="ECO:0000313" key="4">
    <source>
        <dbReference type="EMBL" id="KXB07496.1"/>
    </source>
</evidence>
<evidence type="ECO:0000259" key="3">
    <source>
        <dbReference type="Pfam" id="PF13439"/>
    </source>
</evidence>
<keyword evidence="1" id="KW-0175">Coiled coil</keyword>
<dbReference type="GO" id="GO:0016757">
    <property type="term" value="F:glycosyltransferase activity"/>
    <property type="evidence" value="ECO:0007669"/>
    <property type="project" value="InterPro"/>
</dbReference>
<feature type="domain" description="Glycosyltransferase subfamily 4-like N-terminal" evidence="3">
    <location>
        <begin position="12"/>
        <end position="186"/>
    </location>
</feature>
<proteinExistence type="predicted"/>
<name>A0A133VM08_9EURY</name>